<dbReference type="SUPFAM" id="SSF56300">
    <property type="entry name" value="Metallo-dependent phosphatases"/>
    <property type="match status" value="1"/>
</dbReference>
<dbReference type="InterPro" id="IPR029052">
    <property type="entry name" value="Metallo-depent_PP-like"/>
</dbReference>
<sequence length="352" mass="39296">MSEKNGLLFIGDPHLEARVPGFRKDDYPQVAIAKFAWCLRYAREQNLQPILLGDLFHLPQDNPNWLLSQIIETISDFYGPGLPAIHGNHDVRENSRKPNDSVSILFAGGHLRLLTETDPWIGTVDGRRVIVGGTVWGERLPKEFQPLGEPPEQGQLFSSNEDDADLVAWITHHDILIPGYEEAGRIRPKMIPGIDLIVNGHVHRRLEPVRKDGTNWITAGNITRRARSDASRSHLPAVVCVVPPTNTAVEKDDAIESFDFQSQSNVPWTLRWVRVPHAPFDDVFHPEVIGDAAEEEAADGSAFIADLRELTQRKTDSGAGLMTYLEQNVNQFDASVAEEIMRLAAEVTESTQ</sequence>
<reference evidence="2 3" key="1">
    <citation type="submission" date="2020-08" db="EMBL/GenBank/DDBJ databases">
        <title>Genomic Encyclopedia of Type Strains, Phase III (KMG-III): the genomes of soil and plant-associated and newly described type strains.</title>
        <authorList>
            <person name="Whitman W."/>
        </authorList>
    </citation>
    <scope>NUCLEOTIDE SEQUENCE [LARGE SCALE GENOMIC DNA]</scope>
    <source>
        <strain evidence="2 3">CECT 8075</strain>
    </source>
</reference>
<dbReference type="EMBL" id="JACHXU010000031">
    <property type="protein sequence ID" value="MBB3210055.1"/>
    <property type="molecule type" value="Genomic_DNA"/>
</dbReference>
<comment type="caution">
    <text evidence="2">The sequence shown here is derived from an EMBL/GenBank/DDBJ whole genome shotgun (WGS) entry which is preliminary data.</text>
</comment>
<organism evidence="2 3">
    <name type="scientific">Aporhodopirellula rubra</name>
    <dbReference type="NCBI Taxonomy" id="980271"/>
    <lineage>
        <taxon>Bacteria</taxon>
        <taxon>Pseudomonadati</taxon>
        <taxon>Planctomycetota</taxon>
        <taxon>Planctomycetia</taxon>
        <taxon>Pirellulales</taxon>
        <taxon>Pirellulaceae</taxon>
        <taxon>Aporhodopirellula</taxon>
    </lineage>
</organism>
<proteinExistence type="predicted"/>
<keyword evidence="3" id="KW-1185">Reference proteome</keyword>
<gene>
    <name evidence="2" type="ORF">FHS27_005901</name>
</gene>
<dbReference type="Gene3D" id="3.60.21.10">
    <property type="match status" value="1"/>
</dbReference>
<dbReference type="Proteomes" id="UP000536179">
    <property type="component" value="Unassembled WGS sequence"/>
</dbReference>
<dbReference type="RefSeq" id="WP_184309126.1">
    <property type="nucleotide sequence ID" value="NZ_JACHXU010000031.1"/>
</dbReference>
<feature type="domain" description="Calcineurin-like phosphoesterase" evidence="1">
    <location>
        <begin position="8"/>
        <end position="204"/>
    </location>
</feature>
<evidence type="ECO:0000313" key="3">
    <source>
        <dbReference type="Proteomes" id="UP000536179"/>
    </source>
</evidence>
<dbReference type="InterPro" id="IPR004843">
    <property type="entry name" value="Calcineurin-like_PHP"/>
</dbReference>
<accession>A0A7W5H9F9</accession>
<name>A0A7W5H9F9_9BACT</name>
<evidence type="ECO:0000259" key="1">
    <source>
        <dbReference type="Pfam" id="PF00149"/>
    </source>
</evidence>
<dbReference type="Pfam" id="PF00149">
    <property type="entry name" value="Metallophos"/>
    <property type="match status" value="1"/>
</dbReference>
<dbReference type="AlphaFoldDB" id="A0A7W5H9F9"/>
<dbReference type="GO" id="GO:0016787">
    <property type="term" value="F:hydrolase activity"/>
    <property type="evidence" value="ECO:0007669"/>
    <property type="project" value="InterPro"/>
</dbReference>
<protein>
    <recommendedName>
        <fullName evidence="1">Calcineurin-like phosphoesterase domain-containing protein</fullName>
    </recommendedName>
</protein>
<evidence type="ECO:0000313" key="2">
    <source>
        <dbReference type="EMBL" id="MBB3210055.1"/>
    </source>
</evidence>